<evidence type="ECO:0000256" key="9">
    <source>
        <dbReference type="ARBA" id="ARBA00022801"/>
    </source>
</evidence>
<dbReference type="GO" id="GO:0097745">
    <property type="term" value="P:mitochondrial tRNA 5'-end processing"/>
    <property type="evidence" value="ECO:0007669"/>
    <property type="project" value="TreeGrafter"/>
</dbReference>
<comment type="similarity">
    <text evidence="4">Belongs to the PPR family. P subfamily.</text>
</comment>
<evidence type="ECO:0000256" key="7">
    <source>
        <dbReference type="ARBA" id="ARBA00022722"/>
    </source>
</evidence>
<evidence type="ECO:0000256" key="1">
    <source>
        <dbReference type="ARBA" id="ARBA00000928"/>
    </source>
</evidence>
<reference evidence="15" key="2">
    <citation type="submission" date="2017-05" db="UniProtKB">
        <authorList>
            <consortium name="EnsemblMetazoa"/>
        </authorList>
    </citation>
    <scope>IDENTIFICATION</scope>
</reference>
<gene>
    <name evidence="15" type="primary">109580238</name>
</gene>
<dbReference type="GO" id="GO:0001682">
    <property type="term" value="P:tRNA 5'-leader removal"/>
    <property type="evidence" value="ECO:0007669"/>
    <property type="project" value="TreeGrafter"/>
</dbReference>
<dbReference type="Gene3D" id="3.40.50.11980">
    <property type="match status" value="1"/>
</dbReference>
<dbReference type="InterPro" id="IPR011990">
    <property type="entry name" value="TPR-like_helical_dom_sf"/>
</dbReference>
<evidence type="ECO:0000313" key="16">
    <source>
        <dbReference type="Proteomes" id="UP000007879"/>
    </source>
</evidence>
<reference evidence="16" key="1">
    <citation type="journal article" date="2010" name="Nature">
        <title>The Amphimedon queenslandica genome and the evolution of animal complexity.</title>
        <authorList>
            <person name="Srivastava M."/>
            <person name="Simakov O."/>
            <person name="Chapman J."/>
            <person name="Fahey B."/>
            <person name="Gauthier M.E."/>
            <person name="Mitros T."/>
            <person name="Richards G.S."/>
            <person name="Conaco C."/>
            <person name="Dacre M."/>
            <person name="Hellsten U."/>
            <person name="Larroux C."/>
            <person name="Putnam N.H."/>
            <person name="Stanke M."/>
            <person name="Adamska M."/>
            <person name="Darling A."/>
            <person name="Degnan S.M."/>
            <person name="Oakley T.H."/>
            <person name="Plachetzki D.C."/>
            <person name="Zhai Y."/>
            <person name="Adamski M."/>
            <person name="Calcino A."/>
            <person name="Cummins S.F."/>
            <person name="Goodstein D.M."/>
            <person name="Harris C."/>
            <person name="Jackson D.J."/>
            <person name="Leys S.P."/>
            <person name="Shu S."/>
            <person name="Woodcroft B.J."/>
            <person name="Vervoort M."/>
            <person name="Kosik K.S."/>
            <person name="Manning G."/>
            <person name="Degnan B.M."/>
            <person name="Rokhsar D.S."/>
        </authorList>
    </citation>
    <scope>NUCLEOTIDE SEQUENCE [LARGE SCALE GENOMIC DNA]</scope>
</reference>
<dbReference type="Gene3D" id="1.25.40.10">
    <property type="entry name" value="Tetratricopeptide repeat domain"/>
    <property type="match status" value="1"/>
</dbReference>
<dbReference type="GO" id="GO:0046872">
    <property type="term" value="F:metal ion binding"/>
    <property type="evidence" value="ECO:0007669"/>
    <property type="project" value="UniProtKB-KW"/>
</dbReference>
<evidence type="ECO:0000256" key="3">
    <source>
        <dbReference type="ARBA" id="ARBA00004173"/>
    </source>
</evidence>
<evidence type="ECO:0000256" key="6">
    <source>
        <dbReference type="ARBA" id="ARBA00022694"/>
    </source>
</evidence>
<keyword evidence="8" id="KW-0479">Metal-binding</keyword>
<keyword evidence="13" id="KW-0496">Mitochondrion</keyword>
<evidence type="ECO:0000256" key="10">
    <source>
        <dbReference type="ARBA" id="ARBA00022833"/>
    </source>
</evidence>
<keyword evidence="12" id="KW-0809">Transit peptide</keyword>
<dbReference type="EnsemblMetazoa" id="XM_019993204.1">
    <property type="protein sequence ID" value="XP_019848763.1"/>
    <property type="gene ID" value="LOC109580238"/>
</dbReference>
<dbReference type="GO" id="GO:0004526">
    <property type="term" value="F:ribonuclease P activity"/>
    <property type="evidence" value="ECO:0007669"/>
    <property type="project" value="UniProtKB-EC"/>
</dbReference>
<sequence length="481" mass="55661">MSLSRFLYFSTNSGAIRSRLVTRRVFSTRDSLLRRQVIKRKKESSLSSALSLFEELVSKESNKEEAIHSTLSTLIHFCERENDQVGGEEVMRMIDKYCPEPSAPLVTAATHYLLTTKDRERLWAWYDRHMKNTPLREKVSLNLLQFAIDDKNKERVKEILEKHNHSNIDDDLIQPLMELAAEKERKGDQDWRKIGYNLMEKVSSNRILINKSTAMCIVKWLTSMWGGDEHISVTETLIYDNGICSNCKRKIKENKLTKSEHSLLLQHAQEMLLKEPYSYENGKLEEREIKNFLKLCKIYGPFGVIIDGLNILLEHADIPGGGNKSYGKLISLCNWATSYQPLPVMVIGRAHMKSVVGTITTKLPLNVHLFYTSNRVADDHYFIHGSLSSGRDTLFITNDKLGDHVEKIDKSLVPVFQKWLRSTRVGHTHGKKPYWRGLEIPRPYELTTQWTDDDCWHIPTTDDNWYCVKRISNEMLTVNEN</sequence>
<dbReference type="GO" id="GO:0030678">
    <property type="term" value="C:mitochondrial ribonuclease P complex"/>
    <property type="evidence" value="ECO:0007669"/>
    <property type="project" value="TreeGrafter"/>
</dbReference>
<comment type="catalytic activity">
    <reaction evidence="1">
        <text>Endonucleolytic cleavage of RNA, removing 5'-extranucleotides from tRNA precursor.</text>
        <dbReference type="EC" id="3.1.26.5"/>
    </reaction>
</comment>
<dbReference type="PANTHER" id="PTHR13547">
    <property type="match status" value="1"/>
</dbReference>
<evidence type="ECO:0000256" key="5">
    <source>
        <dbReference type="ARBA" id="ARBA00012179"/>
    </source>
</evidence>
<keyword evidence="16" id="KW-1185">Reference proteome</keyword>
<dbReference type="AlphaFoldDB" id="A0A1X7VIP0"/>
<dbReference type="Pfam" id="PF16953">
    <property type="entry name" value="PRORP"/>
    <property type="match status" value="1"/>
</dbReference>
<evidence type="ECO:0000256" key="11">
    <source>
        <dbReference type="ARBA" id="ARBA00022842"/>
    </source>
</evidence>
<dbReference type="EnsemblMetazoa" id="Aqu2.1.39783_001">
    <property type="protein sequence ID" value="Aqu2.1.39783_001"/>
    <property type="gene ID" value="Aqu2.1.39783"/>
</dbReference>
<evidence type="ECO:0000256" key="2">
    <source>
        <dbReference type="ARBA" id="ARBA00001946"/>
    </source>
</evidence>
<comment type="cofactor">
    <cofactor evidence="2">
        <name>Mg(2+)</name>
        <dbReference type="ChEBI" id="CHEBI:18420"/>
    </cofactor>
</comment>
<dbReference type="EC" id="3.1.26.5" evidence="5"/>
<dbReference type="InterPro" id="IPR031595">
    <property type="entry name" value="PRORP_C"/>
</dbReference>
<organism evidence="15">
    <name type="scientific">Amphimedon queenslandica</name>
    <name type="common">Sponge</name>
    <dbReference type="NCBI Taxonomy" id="400682"/>
    <lineage>
        <taxon>Eukaryota</taxon>
        <taxon>Metazoa</taxon>
        <taxon>Porifera</taxon>
        <taxon>Demospongiae</taxon>
        <taxon>Heteroscleromorpha</taxon>
        <taxon>Haplosclerida</taxon>
        <taxon>Niphatidae</taxon>
        <taxon>Amphimedon</taxon>
    </lineage>
</organism>
<comment type="subcellular location">
    <subcellularLocation>
        <location evidence="3">Mitochondrion</location>
    </subcellularLocation>
</comment>
<evidence type="ECO:0000256" key="4">
    <source>
        <dbReference type="ARBA" id="ARBA00007626"/>
    </source>
</evidence>
<accession>A0A1X7VIP0</accession>
<keyword evidence="10" id="KW-0862">Zinc</keyword>
<name>A0A1X7VIP0_AMPQE</name>
<keyword evidence="6" id="KW-0819">tRNA processing</keyword>
<dbReference type="OrthoDB" id="46913at2759"/>
<evidence type="ECO:0000256" key="8">
    <source>
        <dbReference type="ARBA" id="ARBA00022723"/>
    </source>
</evidence>
<evidence type="ECO:0000256" key="12">
    <source>
        <dbReference type="ARBA" id="ARBA00022946"/>
    </source>
</evidence>
<dbReference type="KEGG" id="aqu:109580238"/>
<keyword evidence="7" id="KW-0540">Nuclease</keyword>
<keyword evidence="11" id="KW-0460">Magnesium</keyword>
<proteinExistence type="inferred from homology"/>
<dbReference type="InParanoid" id="A0A1X7VIP0"/>
<dbReference type="STRING" id="400682.A0A1X7VIP0"/>
<dbReference type="PANTHER" id="PTHR13547:SF1">
    <property type="entry name" value="MITOCHONDRIAL RIBONUCLEASE P CATALYTIC SUBUNIT"/>
    <property type="match status" value="1"/>
</dbReference>
<keyword evidence="9" id="KW-0378">Hydrolase</keyword>
<evidence type="ECO:0000256" key="13">
    <source>
        <dbReference type="ARBA" id="ARBA00023128"/>
    </source>
</evidence>
<evidence type="ECO:0000313" key="15">
    <source>
        <dbReference type="EnsemblMetazoa" id="Aqu2.1.39783_001"/>
    </source>
</evidence>
<dbReference type="Proteomes" id="UP000007879">
    <property type="component" value="Unassembled WGS sequence"/>
</dbReference>
<feature type="domain" description="PRORP" evidence="14">
    <location>
        <begin position="239"/>
        <end position="464"/>
    </location>
</feature>
<evidence type="ECO:0000259" key="14">
    <source>
        <dbReference type="Pfam" id="PF16953"/>
    </source>
</evidence>
<protein>
    <recommendedName>
        <fullName evidence="5">ribonuclease P</fullName>
        <ecNumber evidence="5">3.1.26.5</ecNumber>
    </recommendedName>
</protein>